<evidence type="ECO:0000313" key="1">
    <source>
        <dbReference type="EMBL" id="GMN72221.1"/>
    </source>
</evidence>
<dbReference type="EMBL" id="BTGU01015449">
    <property type="protein sequence ID" value="GMN72234.1"/>
    <property type="molecule type" value="Genomic_DNA"/>
</dbReference>
<comment type="caution">
    <text evidence="1">The sequence shown here is derived from an EMBL/GenBank/DDBJ whole genome shotgun (WGS) entry which is preliminary data.</text>
</comment>
<protein>
    <submittedName>
        <fullName evidence="1">Uncharacterized protein</fullName>
    </submittedName>
</protein>
<name>A0AA88ECX3_FICCA</name>
<evidence type="ECO:0000313" key="3">
    <source>
        <dbReference type="Proteomes" id="UP001187192"/>
    </source>
</evidence>
<sequence>MLSSPSESRTLHLGL</sequence>
<reference evidence="1" key="1">
    <citation type="submission" date="2023-07" db="EMBL/GenBank/DDBJ databases">
        <title>draft genome sequence of fig (Ficus carica).</title>
        <authorList>
            <person name="Takahashi T."/>
            <person name="Nishimura K."/>
        </authorList>
    </citation>
    <scope>NUCLEOTIDE SEQUENCE</scope>
</reference>
<dbReference type="EMBL" id="BTGU01015446">
    <property type="protein sequence ID" value="GMN72221.1"/>
    <property type="molecule type" value="Genomic_DNA"/>
</dbReference>
<accession>A0AA88ECX3</accession>
<dbReference type="Proteomes" id="UP001187192">
    <property type="component" value="Unassembled WGS sequence"/>
</dbReference>
<evidence type="ECO:0000313" key="2">
    <source>
        <dbReference type="EMBL" id="GMN72234.1"/>
    </source>
</evidence>
<keyword evidence="3" id="KW-1185">Reference proteome</keyword>
<organism evidence="1 3">
    <name type="scientific">Ficus carica</name>
    <name type="common">Common fig</name>
    <dbReference type="NCBI Taxonomy" id="3494"/>
    <lineage>
        <taxon>Eukaryota</taxon>
        <taxon>Viridiplantae</taxon>
        <taxon>Streptophyta</taxon>
        <taxon>Embryophyta</taxon>
        <taxon>Tracheophyta</taxon>
        <taxon>Spermatophyta</taxon>
        <taxon>Magnoliopsida</taxon>
        <taxon>eudicotyledons</taxon>
        <taxon>Gunneridae</taxon>
        <taxon>Pentapetalae</taxon>
        <taxon>rosids</taxon>
        <taxon>fabids</taxon>
        <taxon>Rosales</taxon>
        <taxon>Moraceae</taxon>
        <taxon>Ficeae</taxon>
        <taxon>Ficus</taxon>
    </lineage>
</organism>
<proteinExistence type="predicted"/>
<gene>
    <name evidence="1" type="ORF">TIFTF001_054699</name>
    <name evidence="2" type="ORF">TIFTF001_054702</name>
</gene>